<evidence type="ECO:0000313" key="11">
    <source>
        <dbReference type="Proteomes" id="UP001165289"/>
    </source>
</evidence>
<dbReference type="GO" id="GO:0071569">
    <property type="term" value="P:protein ufmylation"/>
    <property type="evidence" value="ECO:0007669"/>
    <property type="project" value="TreeGrafter"/>
</dbReference>
<keyword evidence="11" id="KW-1185">Reference proteome</keyword>
<gene>
    <name evidence="10" type="ORF">LOD99_2604</name>
</gene>
<keyword evidence="6" id="KW-0862">Zinc</keyword>
<keyword evidence="5" id="KW-0833">Ubl conjugation pathway</keyword>
<comment type="similarity">
    <text evidence="1">Belongs to the ubiquitin-activating E1 family. UBA5 subfamily.</text>
</comment>
<comment type="caution">
    <text evidence="10">The sequence shown here is derived from an EMBL/GenBank/DDBJ whole genome shotgun (WGS) entry which is preliminary data.</text>
</comment>
<keyword evidence="8" id="KW-0175">Coiled coil</keyword>
<dbReference type="GO" id="GO:0005524">
    <property type="term" value="F:ATP binding"/>
    <property type="evidence" value="ECO:0007669"/>
    <property type="project" value="UniProtKB-KW"/>
</dbReference>
<protein>
    <recommendedName>
        <fullName evidence="2">Ubiquitin-like modifier-activating enzyme 5</fullName>
    </recommendedName>
</protein>
<name>A0AAV7K1U3_9METZ</name>
<feature type="coiled-coil region" evidence="8">
    <location>
        <begin position="6"/>
        <end position="40"/>
    </location>
</feature>
<evidence type="ECO:0000256" key="7">
    <source>
        <dbReference type="ARBA" id="ARBA00022840"/>
    </source>
</evidence>
<keyword evidence="3" id="KW-0479">Metal-binding</keyword>
<dbReference type="InterPro" id="IPR045886">
    <property type="entry name" value="ThiF/MoeB/HesA"/>
</dbReference>
<evidence type="ECO:0000256" key="6">
    <source>
        <dbReference type="ARBA" id="ARBA00022833"/>
    </source>
</evidence>
<dbReference type="Pfam" id="PF00899">
    <property type="entry name" value="ThiF"/>
    <property type="match status" value="1"/>
</dbReference>
<dbReference type="InterPro" id="IPR035985">
    <property type="entry name" value="Ubiquitin-activating_enz"/>
</dbReference>
<reference evidence="10 11" key="1">
    <citation type="journal article" date="2023" name="BMC Biol.">
        <title>The compact genome of the sponge Oopsacas minuta (Hexactinellida) is lacking key metazoan core genes.</title>
        <authorList>
            <person name="Santini S."/>
            <person name="Schenkelaars Q."/>
            <person name="Jourda C."/>
            <person name="Duchesne M."/>
            <person name="Belahbib H."/>
            <person name="Rocher C."/>
            <person name="Selva M."/>
            <person name="Riesgo A."/>
            <person name="Vervoort M."/>
            <person name="Leys S.P."/>
            <person name="Kodjabachian L."/>
            <person name="Le Bivic A."/>
            <person name="Borchiellini C."/>
            <person name="Claverie J.M."/>
            <person name="Renard E."/>
        </authorList>
    </citation>
    <scope>NUCLEOTIDE SEQUENCE [LARGE SCALE GENOMIC DNA]</scope>
    <source>
        <strain evidence="10">SPO-2</strain>
    </source>
</reference>
<keyword evidence="7" id="KW-0067">ATP-binding</keyword>
<evidence type="ECO:0000256" key="4">
    <source>
        <dbReference type="ARBA" id="ARBA00022741"/>
    </source>
</evidence>
<organism evidence="10 11">
    <name type="scientific">Oopsacas minuta</name>
    <dbReference type="NCBI Taxonomy" id="111878"/>
    <lineage>
        <taxon>Eukaryota</taxon>
        <taxon>Metazoa</taxon>
        <taxon>Porifera</taxon>
        <taxon>Hexactinellida</taxon>
        <taxon>Hexasterophora</taxon>
        <taxon>Lyssacinosida</taxon>
        <taxon>Leucopsacidae</taxon>
        <taxon>Oopsacas</taxon>
    </lineage>
</organism>
<accession>A0AAV7K1U3</accession>
<dbReference type="GO" id="GO:0046872">
    <property type="term" value="F:metal ion binding"/>
    <property type="evidence" value="ECO:0007669"/>
    <property type="project" value="UniProtKB-KW"/>
</dbReference>
<dbReference type="GO" id="GO:0005829">
    <property type="term" value="C:cytosol"/>
    <property type="evidence" value="ECO:0007669"/>
    <property type="project" value="TreeGrafter"/>
</dbReference>
<dbReference type="CDD" id="cd00757">
    <property type="entry name" value="ThiF_MoeB_HesA_family"/>
    <property type="match status" value="1"/>
</dbReference>
<dbReference type="SUPFAM" id="SSF69572">
    <property type="entry name" value="Activating enzymes of the ubiquitin-like proteins"/>
    <property type="match status" value="1"/>
</dbReference>
<dbReference type="Proteomes" id="UP001165289">
    <property type="component" value="Unassembled WGS sequence"/>
</dbReference>
<evidence type="ECO:0000256" key="1">
    <source>
        <dbReference type="ARBA" id="ARBA00005339"/>
    </source>
</evidence>
<dbReference type="PANTHER" id="PTHR10953">
    <property type="entry name" value="UBIQUITIN-ACTIVATING ENZYME E1"/>
    <property type="match status" value="1"/>
</dbReference>
<dbReference type="InterPro" id="IPR000594">
    <property type="entry name" value="ThiF_NAD_FAD-bd"/>
</dbReference>
<evidence type="ECO:0000256" key="8">
    <source>
        <dbReference type="SAM" id="Coils"/>
    </source>
</evidence>
<evidence type="ECO:0000256" key="2">
    <source>
        <dbReference type="ARBA" id="ARBA00016279"/>
    </source>
</evidence>
<evidence type="ECO:0000256" key="3">
    <source>
        <dbReference type="ARBA" id="ARBA00022723"/>
    </source>
</evidence>
<dbReference type="AlphaFoldDB" id="A0AAV7K1U3"/>
<dbReference type="Gene3D" id="3.40.50.720">
    <property type="entry name" value="NAD(P)-binding Rossmann-like Domain"/>
    <property type="match status" value="1"/>
</dbReference>
<sequence length="394" mass="43991">MDNPTTHGLEEELRACKQKIQNLLRENEQLEMEMQQMKDPKNSLSSNLIPNECERSMSGEVNSENRYSRLMALQKMGVVSDYTRIIQCSVVIIGIGGIGIVAAEMLSRCGIGELILIDHDSVELANMNRMFYRPEHSGMTKVEAAKQSLTIINSDVKVSGFNLDVTNLDNYDIILSLIQSDTPSRQRLVLCCVDNFSARMSINQLCLEARVPWLESGLSENAVSGHIQFIVPGVTACFACAPPLVVATGLEASLKKEGVCVASLPTTSAIIAGLLVQNALKYILRFGKCTEVLAYNSIQDFFSSYCLKPNPKCSFKLCLQRQEEVIKNSENCMSNNIFLPQQDESIQLEEVSKDNEWNIEVVEEVADEMRENETEVCELKDLTNEELNELLKIS</sequence>
<dbReference type="EMBL" id="JAKMXF010000221">
    <property type="protein sequence ID" value="KAI6654725.1"/>
    <property type="molecule type" value="Genomic_DNA"/>
</dbReference>
<keyword evidence="4" id="KW-0547">Nucleotide-binding</keyword>
<evidence type="ECO:0000313" key="10">
    <source>
        <dbReference type="EMBL" id="KAI6654725.1"/>
    </source>
</evidence>
<evidence type="ECO:0000259" key="9">
    <source>
        <dbReference type="Pfam" id="PF00899"/>
    </source>
</evidence>
<evidence type="ECO:0000256" key="5">
    <source>
        <dbReference type="ARBA" id="ARBA00022786"/>
    </source>
</evidence>
<feature type="domain" description="THIF-type NAD/FAD binding fold" evidence="9">
    <location>
        <begin position="67"/>
        <end position="314"/>
    </location>
</feature>
<dbReference type="PANTHER" id="PTHR10953:SF9">
    <property type="entry name" value="UBIQUITIN-LIKE MODIFIER-ACTIVATING ENZYME 5"/>
    <property type="match status" value="1"/>
</dbReference>
<proteinExistence type="inferred from homology"/>
<dbReference type="GO" id="GO:0071566">
    <property type="term" value="F:UFM1 activating enzyme activity"/>
    <property type="evidence" value="ECO:0007669"/>
    <property type="project" value="TreeGrafter"/>
</dbReference>